<dbReference type="OrthoDB" id="5496093at2"/>
<gene>
    <name evidence="1" type="ORF">FHG64_01985</name>
</gene>
<evidence type="ECO:0000313" key="1">
    <source>
        <dbReference type="EMBL" id="QCY68266.1"/>
    </source>
</evidence>
<dbReference type="RefSeq" id="WP_139064842.1">
    <property type="nucleotide sequence ID" value="NZ_CP040812.1"/>
</dbReference>
<name>A0A5B7WYK7_9FLAO</name>
<sequence>MSFHPALRFFLLFSGILLSGCKGGDTGESILPERELSQDFKDYWFAGEAEITSYDLLQYRYGEPREGEAALIFVTEDFLKEEQVKANRKSENSVPVLKLNATKNFLTGIYPYSIMQSTFYPLEGNSHALKVTASIQEWCGQVYMQLNNRNKYEILSHSYFEGEEDQFPSLSRYHLENEVWNQIRIDPQLLPTGNIKMIPSFEYIRLAHIEIKAYDAFAEFYMDKGLSVYRISYPKLQRKLLIYHHPVFPHPIEKWEEVSQRDGEEVRSTATKKSRLKIDYWTRNSNNDLPLRDNLKLN</sequence>
<dbReference type="Proteomes" id="UP000309016">
    <property type="component" value="Chromosome"/>
</dbReference>
<keyword evidence="2" id="KW-1185">Reference proteome</keyword>
<dbReference type="KEGG" id="afla:FHG64_01985"/>
<accession>A0A5B7WYK7</accession>
<evidence type="ECO:0000313" key="2">
    <source>
        <dbReference type="Proteomes" id="UP000309016"/>
    </source>
</evidence>
<dbReference type="AlphaFoldDB" id="A0A5B7WYK7"/>
<proteinExistence type="predicted"/>
<dbReference type="EMBL" id="CP040812">
    <property type="protein sequence ID" value="QCY68266.1"/>
    <property type="molecule type" value="Genomic_DNA"/>
</dbReference>
<protein>
    <submittedName>
        <fullName evidence="1">Septum formation inhibitor Maf</fullName>
    </submittedName>
</protein>
<reference evidence="1 2" key="1">
    <citation type="submission" date="2019-06" db="EMBL/GenBank/DDBJ databases">
        <title>Complete genome sequence of Antarcticibacterium flavum KCTC 52984T from an Antarctic marine sediment.</title>
        <authorList>
            <person name="Lee Y.M."/>
            <person name="Shin S.C."/>
        </authorList>
    </citation>
    <scope>NUCLEOTIDE SEQUENCE [LARGE SCALE GENOMIC DNA]</scope>
    <source>
        <strain evidence="1 2">KCTC 52984</strain>
    </source>
</reference>
<organism evidence="1 2">
    <name type="scientific">Antarcticibacterium flavum</name>
    <dbReference type="NCBI Taxonomy" id="2058175"/>
    <lineage>
        <taxon>Bacteria</taxon>
        <taxon>Pseudomonadati</taxon>
        <taxon>Bacteroidota</taxon>
        <taxon>Flavobacteriia</taxon>
        <taxon>Flavobacteriales</taxon>
        <taxon>Flavobacteriaceae</taxon>
        <taxon>Antarcticibacterium</taxon>
    </lineage>
</organism>